<name>A0A1H0H563_9FIRM</name>
<evidence type="ECO:0000313" key="3">
    <source>
        <dbReference type="Proteomes" id="UP000199182"/>
    </source>
</evidence>
<evidence type="ECO:0000256" key="1">
    <source>
        <dbReference type="SAM" id="MobiDB-lite"/>
    </source>
</evidence>
<proteinExistence type="predicted"/>
<dbReference type="Proteomes" id="UP000199182">
    <property type="component" value="Unassembled WGS sequence"/>
</dbReference>
<feature type="region of interest" description="Disordered" evidence="1">
    <location>
        <begin position="51"/>
        <end position="81"/>
    </location>
</feature>
<dbReference type="EMBL" id="FNID01000061">
    <property type="protein sequence ID" value="SDO14243.1"/>
    <property type="molecule type" value="Genomic_DNA"/>
</dbReference>
<accession>A0A1H0H563</accession>
<dbReference type="RefSeq" id="WP_143008136.1">
    <property type="nucleotide sequence ID" value="NZ_FNID01000061.1"/>
</dbReference>
<sequence>MRRLTKSKRIKKTKIINLTCIAICLSILIVGISGCSWQVISTKAEQSSLPSEQVVSSDKVSSEPAADMSSISSSPEQQEDTVSEHAVFKVTELAEKDFRSVQATVQARKKLPFDGHFNKKMAIIDGKLIIADDSAADNVRIYQFDPNTLVQEKTIDISHCAVGFSDKYILIIKASTVDYYNGNLELKKTVKIKADSSYRKNAPRFWGIVVIDENHIAWQANDRSVSAMEVANGYEKNIKKVDGNLSVLTEDIYKAGRPNQIFVSGSAYEGSVNKDIKGTSGLDDDIIVLGDITQGTVIDYIYTKELNHACISTKSGLVYKLPVEVTARTYLAIDGLFPEFDKLYDLDNRKVYHFIDQSSIYANNFIASYKDNNNFYFIMFSLEDGKEINYLIKV</sequence>
<protein>
    <submittedName>
        <fullName evidence="2">Uncharacterized protein</fullName>
    </submittedName>
</protein>
<gene>
    <name evidence="2" type="ORF">SAMN05192585_16110</name>
</gene>
<reference evidence="2 3" key="1">
    <citation type="submission" date="2016-10" db="EMBL/GenBank/DDBJ databases">
        <authorList>
            <person name="de Groot N.N."/>
        </authorList>
    </citation>
    <scope>NUCLEOTIDE SEQUENCE [LARGE SCALE GENOMIC DNA]</scope>
    <source>
        <strain evidence="2 3">CGMCC 1.5012</strain>
    </source>
</reference>
<dbReference type="STRING" id="258515.SAMN05192585_16110"/>
<evidence type="ECO:0000313" key="2">
    <source>
        <dbReference type="EMBL" id="SDO14243.1"/>
    </source>
</evidence>
<organism evidence="2 3">
    <name type="scientific">Acetanaerobacterium elongatum</name>
    <dbReference type="NCBI Taxonomy" id="258515"/>
    <lineage>
        <taxon>Bacteria</taxon>
        <taxon>Bacillati</taxon>
        <taxon>Bacillota</taxon>
        <taxon>Clostridia</taxon>
        <taxon>Eubacteriales</taxon>
        <taxon>Oscillospiraceae</taxon>
        <taxon>Acetanaerobacterium</taxon>
    </lineage>
</organism>
<dbReference type="AlphaFoldDB" id="A0A1H0H563"/>
<dbReference type="PROSITE" id="PS51257">
    <property type="entry name" value="PROKAR_LIPOPROTEIN"/>
    <property type="match status" value="1"/>
</dbReference>
<keyword evidence="3" id="KW-1185">Reference proteome</keyword>